<reference evidence="2 3" key="1">
    <citation type="submission" date="2020-08" db="EMBL/GenBank/DDBJ databases">
        <title>Sequencing the genomes of 1000 actinobacteria strains.</title>
        <authorList>
            <person name="Klenk H.-P."/>
        </authorList>
    </citation>
    <scope>NUCLEOTIDE SEQUENCE [LARGE SCALE GENOMIC DNA]</scope>
    <source>
        <strain evidence="2 3">DSM 12511</strain>
    </source>
</reference>
<evidence type="ECO:0000313" key="3">
    <source>
        <dbReference type="Proteomes" id="UP000537775"/>
    </source>
</evidence>
<name>A0A7X0FNY4_9MICO</name>
<dbReference type="RefSeq" id="WP_184749703.1">
    <property type="nucleotide sequence ID" value="NZ_BAAAJR010000003.1"/>
</dbReference>
<evidence type="ECO:0000259" key="1">
    <source>
        <dbReference type="PROSITE" id="PS50206"/>
    </source>
</evidence>
<evidence type="ECO:0000313" key="2">
    <source>
        <dbReference type="EMBL" id="MBB6390457.1"/>
    </source>
</evidence>
<proteinExistence type="predicted"/>
<dbReference type="PANTHER" id="PTHR43031:SF1">
    <property type="entry name" value="PYRIDINE NUCLEOTIDE-DISULPHIDE OXIDOREDUCTASE"/>
    <property type="match status" value="1"/>
</dbReference>
<dbReference type="Pfam" id="PF00581">
    <property type="entry name" value="Rhodanese"/>
    <property type="match status" value="1"/>
</dbReference>
<dbReference type="CDD" id="cd00158">
    <property type="entry name" value="RHOD"/>
    <property type="match status" value="1"/>
</dbReference>
<dbReference type="InterPro" id="IPR001763">
    <property type="entry name" value="Rhodanese-like_dom"/>
</dbReference>
<comment type="caution">
    <text evidence="2">The sequence shown here is derived from an EMBL/GenBank/DDBJ whole genome shotgun (WGS) entry which is preliminary data.</text>
</comment>
<dbReference type="Gene3D" id="3.40.250.10">
    <property type="entry name" value="Rhodanese-like domain"/>
    <property type="match status" value="1"/>
</dbReference>
<dbReference type="InterPro" id="IPR036873">
    <property type="entry name" value="Rhodanese-like_dom_sf"/>
</dbReference>
<accession>A0A7X0FNY4</accession>
<dbReference type="InterPro" id="IPR050229">
    <property type="entry name" value="GlpE_sulfurtransferase"/>
</dbReference>
<feature type="domain" description="Rhodanese" evidence="1">
    <location>
        <begin position="12"/>
        <end position="98"/>
    </location>
</feature>
<sequence>MSDISINQAYERMNRDLLVDVREDAEVAAGRIPTAIHIPLGELSARLGEIDRNRDVIAVCRSGNRSSRATAVLKSAGYKVDNMAGGMMAWQAAGLPTV</sequence>
<dbReference type="PROSITE" id="PS50206">
    <property type="entry name" value="RHODANESE_3"/>
    <property type="match status" value="1"/>
</dbReference>
<dbReference type="GO" id="GO:0016740">
    <property type="term" value="F:transferase activity"/>
    <property type="evidence" value="ECO:0007669"/>
    <property type="project" value="UniProtKB-KW"/>
</dbReference>
<dbReference type="PANTHER" id="PTHR43031">
    <property type="entry name" value="FAD-DEPENDENT OXIDOREDUCTASE"/>
    <property type="match status" value="1"/>
</dbReference>
<dbReference type="SMART" id="SM00450">
    <property type="entry name" value="RHOD"/>
    <property type="match status" value="1"/>
</dbReference>
<dbReference type="SUPFAM" id="SSF52821">
    <property type="entry name" value="Rhodanese/Cell cycle control phosphatase"/>
    <property type="match status" value="1"/>
</dbReference>
<protein>
    <submittedName>
        <fullName evidence="2">Rhodanese-related sulfurtransferase</fullName>
    </submittedName>
</protein>
<dbReference type="AlphaFoldDB" id="A0A7X0FNY4"/>
<dbReference type="EMBL" id="JACHML010000001">
    <property type="protein sequence ID" value="MBB6390457.1"/>
    <property type="molecule type" value="Genomic_DNA"/>
</dbReference>
<organism evidence="2 3">
    <name type="scientific">Microbacterium thalassium</name>
    <dbReference type="NCBI Taxonomy" id="362649"/>
    <lineage>
        <taxon>Bacteria</taxon>
        <taxon>Bacillati</taxon>
        <taxon>Actinomycetota</taxon>
        <taxon>Actinomycetes</taxon>
        <taxon>Micrococcales</taxon>
        <taxon>Microbacteriaceae</taxon>
        <taxon>Microbacterium</taxon>
    </lineage>
</organism>
<keyword evidence="3" id="KW-1185">Reference proteome</keyword>
<dbReference type="Proteomes" id="UP000537775">
    <property type="component" value="Unassembled WGS sequence"/>
</dbReference>
<gene>
    <name evidence="2" type="ORF">HD594_000770</name>
</gene>
<keyword evidence="2" id="KW-0808">Transferase</keyword>